<dbReference type="AlphaFoldDB" id="A0A834RF69"/>
<keyword evidence="5" id="KW-0472">Membrane</keyword>
<keyword evidence="3" id="KW-0521">NADP</keyword>
<feature type="transmembrane region" description="Helical" evidence="5">
    <location>
        <begin position="384"/>
        <end position="405"/>
    </location>
</feature>
<dbReference type="FunFam" id="3.40.50.720:FF:000137">
    <property type="entry name" value="Hydroxysteroid (17-beta) dehydrogenase 3"/>
    <property type="match status" value="1"/>
</dbReference>
<name>A0A834RF69_SARSC</name>
<gene>
    <name evidence="6" type="ORF">SSS_6258</name>
</gene>
<proteinExistence type="inferred from homology"/>
<feature type="transmembrane region" description="Helical" evidence="5">
    <location>
        <begin position="205"/>
        <end position="231"/>
    </location>
</feature>
<evidence type="ECO:0000256" key="1">
    <source>
        <dbReference type="ARBA" id="ARBA00004240"/>
    </source>
</evidence>
<evidence type="ECO:0000256" key="3">
    <source>
        <dbReference type="ARBA" id="ARBA00022857"/>
    </source>
</evidence>
<dbReference type="GO" id="GO:0016491">
    <property type="term" value="F:oxidoreductase activity"/>
    <property type="evidence" value="ECO:0007669"/>
    <property type="project" value="UniProtKB-KW"/>
</dbReference>
<dbReference type="GO" id="GO:0005783">
    <property type="term" value="C:endoplasmic reticulum"/>
    <property type="evidence" value="ECO:0007669"/>
    <property type="project" value="UniProtKB-SubCell"/>
</dbReference>
<keyword evidence="4" id="KW-0560">Oxidoreductase</keyword>
<dbReference type="OMA" id="GMAYKYP"/>
<evidence type="ECO:0000313" key="8">
    <source>
        <dbReference type="Proteomes" id="UP000070412"/>
    </source>
</evidence>
<evidence type="ECO:0000256" key="2">
    <source>
        <dbReference type="ARBA" id="ARBA00006484"/>
    </source>
</evidence>
<evidence type="ECO:0000313" key="6">
    <source>
        <dbReference type="EMBL" id="KAF7494645.1"/>
    </source>
</evidence>
<evidence type="ECO:0000256" key="4">
    <source>
        <dbReference type="ARBA" id="ARBA00023002"/>
    </source>
</evidence>
<sequence>MYANPTTMMLDDDQSSSKTSTTIAPLLRKIAKKSRKAGRKLLNRTTTIVSDQTSSTTPPSTSLYSSTFVPTTRIKSKSISNRLKDTLSTSISTISPTSTTSNTVENFVNNFTSTTTIDPSTIPLHSFNDTSHQILENLNQTATNLILEHNSSHLYHQPHFNHHAQQHFDSFEKDPATSFTDSGWLFDWSQHEFVIPELRTLPTPIIVLVAIAVIFLLWIAIKIFQALWIFFFCNMLGFGAKWCPGPDSWAIVTGSTDGIGLSYAKAMAKKGYCLLLISRNQQKLEKVQVNILNDFPQCPQVKILAVDFCSDTIYKRIAEEIYALNGHVHVLINNVGMAYKYPEYFTKILDSEKFISDILNCNILSVTKMTHICLPLMEARRSGIIINVASFSALFPTPLLTLYSASKIYMDYFSRALSAEYAKRGIIIQSVLPYYVSTNMIRNPGISLMVPSADQFVHAALKTVGVQTRTYGYFAHNILAFFQNFFGKFIVGNSLNTQIAFKKMKRFRKGCYKRKGLAHKF</sequence>
<accession>A0A834RF69</accession>
<reference evidence="8" key="1">
    <citation type="journal article" date="2020" name="PLoS Negl. Trop. Dis.">
        <title>High-quality nuclear genome for Sarcoptes scabiei-A critical resource for a neglected parasite.</title>
        <authorList>
            <person name="Korhonen P.K."/>
            <person name="Gasser R.B."/>
            <person name="Ma G."/>
            <person name="Wang T."/>
            <person name="Stroehlein A.J."/>
            <person name="Young N.D."/>
            <person name="Ang C.S."/>
            <person name="Fernando D.D."/>
            <person name="Lu H.C."/>
            <person name="Taylor S."/>
            <person name="Reynolds S.L."/>
            <person name="Mofiz E."/>
            <person name="Najaraj S.H."/>
            <person name="Gowda H."/>
            <person name="Madugundu A."/>
            <person name="Renuse S."/>
            <person name="Holt D."/>
            <person name="Pandey A."/>
            <person name="Papenfuss A.T."/>
            <person name="Fischer K."/>
        </authorList>
    </citation>
    <scope>NUCLEOTIDE SEQUENCE [LARGE SCALE GENOMIC DNA]</scope>
</reference>
<organism evidence="6">
    <name type="scientific">Sarcoptes scabiei</name>
    <name type="common">Itch mite</name>
    <name type="synonym">Acarus scabiei</name>
    <dbReference type="NCBI Taxonomy" id="52283"/>
    <lineage>
        <taxon>Eukaryota</taxon>
        <taxon>Metazoa</taxon>
        <taxon>Ecdysozoa</taxon>
        <taxon>Arthropoda</taxon>
        <taxon>Chelicerata</taxon>
        <taxon>Arachnida</taxon>
        <taxon>Acari</taxon>
        <taxon>Acariformes</taxon>
        <taxon>Sarcoptiformes</taxon>
        <taxon>Astigmata</taxon>
        <taxon>Psoroptidia</taxon>
        <taxon>Sarcoptoidea</taxon>
        <taxon>Sarcoptidae</taxon>
        <taxon>Sarcoptinae</taxon>
        <taxon>Sarcoptes</taxon>
    </lineage>
</organism>
<dbReference type="InterPro" id="IPR020904">
    <property type="entry name" value="Sc_DH/Rdtase_CS"/>
</dbReference>
<dbReference type="EnsemblMetazoa" id="SSS_6258s_mrna">
    <property type="protein sequence ID" value="KAF7494645.1"/>
    <property type="gene ID" value="SSS_6258"/>
</dbReference>
<dbReference type="InterPro" id="IPR051019">
    <property type="entry name" value="VLCFA-Steroid_DH"/>
</dbReference>
<dbReference type="OrthoDB" id="5545019at2759"/>
<dbReference type="Proteomes" id="UP000070412">
    <property type="component" value="Unassembled WGS sequence"/>
</dbReference>
<dbReference type="EMBL" id="WVUK01000052">
    <property type="protein sequence ID" value="KAF7494645.1"/>
    <property type="molecule type" value="Genomic_DNA"/>
</dbReference>
<dbReference type="Pfam" id="PF00106">
    <property type="entry name" value="adh_short"/>
    <property type="match status" value="1"/>
</dbReference>
<reference evidence="6" key="2">
    <citation type="submission" date="2020-01" db="EMBL/GenBank/DDBJ databases">
        <authorList>
            <person name="Korhonen P.K.K."/>
            <person name="Guangxu M.G."/>
            <person name="Wang T.W."/>
            <person name="Stroehlein A.J.S."/>
            <person name="Young N.D."/>
            <person name="Ang C.-S.A."/>
            <person name="Fernando D.W.F."/>
            <person name="Lu H.L."/>
            <person name="Taylor S.T."/>
            <person name="Ehtesham M.E.M."/>
            <person name="Najaraj S.H.N."/>
            <person name="Harsha G.H.G."/>
            <person name="Madugundu A.M."/>
            <person name="Renuse S.R."/>
            <person name="Holt D.H."/>
            <person name="Pandey A.P."/>
            <person name="Papenfuss A.P."/>
            <person name="Gasser R.B.G."/>
            <person name="Fischer K.F."/>
        </authorList>
    </citation>
    <scope>NUCLEOTIDE SEQUENCE</scope>
    <source>
        <strain evidence="6">SSS_KF_BRIS2020</strain>
    </source>
</reference>
<dbReference type="CDD" id="cd05356">
    <property type="entry name" value="17beta-HSD1_like_SDR_c"/>
    <property type="match status" value="1"/>
</dbReference>
<keyword evidence="5" id="KW-0812">Transmembrane</keyword>
<dbReference type="SUPFAM" id="SSF51735">
    <property type="entry name" value="NAD(P)-binding Rossmann-fold domains"/>
    <property type="match status" value="1"/>
</dbReference>
<dbReference type="PRINTS" id="PR00080">
    <property type="entry name" value="SDRFAMILY"/>
</dbReference>
<dbReference type="PRINTS" id="PR00081">
    <property type="entry name" value="GDHRDH"/>
</dbReference>
<dbReference type="PANTHER" id="PTHR43899">
    <property type="entry name" value="RH59310P"/>
    <property type="match status" value="1"/>
</dbReference>
<comment type="similarity">
    <text evidence="2">Belongs to the short-chain dehydrogenases/reductases (SDR) family.</text>
</comment>
<reference evidence="7" key="3">
    <citation type="submission" date="2022-06" db="UniProtKB">
        <authorList>
            <consortium name="EnsemblMetazoa"/>
        </authorList>
    </citation>
    <scope>IDENTIFICATION</scope>
</reference>
<evidence type="ECO:0000256" key="5">
    <source>
        <dbReference type="SAM" id="Phobius"/>
    </source>
</evidence>
<keyword evidence="8" id="KW-1185">Reference proteome</keyword>
<evidence type="ECO:0000313" key="7">
    <source>
        <dbReference type="EnsemblMetazoa" id="KAF7494645.1"/>
    </source>
</evidence>
<dbReference type="PROSITE" id="PS00061">
    <property type="entry name" value="ADH_SHORT"/>
    <property type="match status" value="1"/>
</dbReference>
<dbReference type="PANTHER" id="PTHR43899:SF13">
    <property type="entry name" value="RH59310P"/>
    <property type="match status" value="1"/>
</dbReference>
<comment type="subcellular location">
    <subcellularLocation>
        <location evidence="1">Endoplasmic reticulum</location>
    </subcellularLocation>
</comment>
<dbReference type="InterPro" id="IPR002347">
    <property type="entry name" value="SDR_fam"/>
</dbReference>
<dbReference type="Gene3D" id="3.40.50.720">
    <property type="entry name" value="NAD(P)-binding Rossmann-like Domain"/>
    <property type="match status" value="1"/>
</dbReference>
<dbReference type="InterPro" id="IPR036291">
    <property type="entry name" value="NAD(P)-bd_dom_sf"/>
</dbReference>
<protein>
    <submittedName>
        <fullName evidence="6">Very-long-chain 3-oxoacyl-CoA reductase-A</fullName>
    </submittedName>
</protein>
<keyword evidence="5" id="KW-1133">Transmembrane helix</keyword>